<protein>
    <submittedName>
        <fullName evidence="1">Aminomethyl transferase family protein</fullName>
    </submittedName>
</protein>
<name>T1A2W3_9ZZZZ</name>
<dbReference type="GO" id="GO:0016740">
    <property type="term" value="F:transferase activity"/>
    <property type="evidence" value="ECO:0007669"/>
    <property type="project" value="UniProtKB-KW"/>
</dbReference>
<sequence length="84" mass="9718">MAVEELQSTTLYFGPWYRRSPFFAATLRHGCKAYDIYNHMYLPAFYDDPNTEYWALVNGVTLWDVGVERVVEISGPDGFELANM</sequence>
<dbReference type="SUPFAM" id="SSF103025">
    <property type="entry name" value="Folate-binding domain"/>
    <property type="match status" value="1"/>
</dbReference>
<feature type="non-terminal residue" evidence="1">
    <location>
        <position position="84"/>
    </location>
</feature>
<accession>T1A2W3</accession>
<keyword evidence="1" id="KW-0808">Transferase</keyword>
<comment type="caution">
    <text evidence="1">The sequence shown here is derived from an EMBL/GenBank/DDBJ whole genome shotgun (WGS) entry which is preliminary data.</text>
</comment>
<gene>
    <name evidence="1" type="ORF">B2A_12248</name>
</gene>
<evidence type="ECO:0000313" key="1">
    <source>
        <dbReference type="EMBL" id="EQD36160.1"/>
    </source>
</evidence>
<dbReference type="Gene3D" id="3.30.1360.120">
    <property type="entry name" value="Probable tRNA modification gtpase trme, domain 1"/>
    <property type="match status" value="1"/>
</dbReference>
<dbReference type="AlphaFoldDB" id="T1A2W3"/>
<dbReference type="InterPro" id="IPR027266">
    <property type="entry name" value="TrmE/GcvT-like"/>
</dbReference>
<organism evidence="1">
    <name type="scientific">mine drainage metagenome</name>
    <dbReference type="NCBI Taxonomy" id="410659"/>
    <lineage>
        <taxon>unclassified sequences</taxon>
        <taxon>metagenomes</taxon>
        <taxon>ecological metagenomes</taxon>
    </lineage>
</organism>
<reference evidence="1" key="2">
    <citation type="journal article" date="2014" name="ISME J.">
        <title>Microbial stratification in low pH oxic and suboxic macroscopic growths along an acid mine drainage.</title>
        <authorList>
            <person name="Mendez-Garcia C."/>
            <person name="Mesa V."/>
            <person name="Sprenger R.R."/>
            <person name="Richter M."/>
            <person name="Diez M.S."/>
            <person name="Solano J."/>
            <person name="Bargiela R."/>
            <person name="Golyshina O.V."/>
            <person name="Manteca A."/>
            <person name="Ramos J.L."/>
            <person name="Gallego J.R."/>
            <person name="Llorente I."/>
            <person name="Martins Dos Santos V.A."/>
            <person name="Jensen O.N."/>
            <person name="Pelaez A.I."/>
            <person name="Sanchez J."/>
            <person name="Ferrer M."/>
        </authorList>
    </citation>
    <scope>NUCLEOTIDE SEQUENCE</scope>
</reference>
<dbReference type="EMBL" id="AUZZ01008836">
    <property type="protein sequence ID" value="EQD36160.1"/>
    <property type="molecule type" value="Genomic_DNA"/>
</dbReference>
<proteinExistence type="predicted"/>
<reference evidence="1" key="1">
    <citation type="submission" date="2013-08" db="EMBL/GenBank/DDBJ databases">
        <authorList>
            <person name="Mendez C."/>
            <person name="Richter M."/>
            <person name="Ferrer M."/>
            <person name="Sanchez J."/>
        </authorList>
    </citation>
    <scope>NUCLEOTIDE SEQUENCE</scope>
</reference>